<comment type="caution">
    <text evidence="2">The sequence shown here is derived from an EMBL/GenBank/DDBJ whole genome shotgun (WGS) entry which is preliminary data.</text>
</comment>
<dbReference type="OrthoDB" id="6398618at2"/>
<feature type="domain" description="Putative heavy-metal chelation" evidence="1">
    <location>
        <begin position="128"/>
        <end position="248"/>
    </location>
</feature>
<protein>
    <submittedName>
        <fullName evidence="2">Putative heavy-metal chelation protein</fullName>
    </submittedName>
</protein>
<keyword evidence="3" id="KW-1185">Reference proteome</keyword>
<organism evidence="2 3">
    <name type="scientific">Thioalbus denitrificans</name>
    <dbReference type="NCBI Taxonomy" id="547122"/>
    <lineage>
        <taxon>Bacteria</taxon>
        <taxon>Pseudomonadati</taxon>
        <taxon>Pseudomonadota</taxon>
        <taxon>Gammaproteobacteria</taxon>
        <taxon>Chromatiales</taxon>
        <taxon>Ectothiorhodospiraceae</taxon>
        <taxon>Thioalbus</taxon>
    </lineage>
</organism>
<dbReference type="AlphaFoldDB" id="A0A369CC77"/>
<dbReference type="Gene3D" id="3.40.50.11590">
    <property type="match status" value="1"/>
</dbReference>
<gene>
    <name evidence="2" type="ORF">DFQ59_103271</name>
</gene>
<dbReference type="RefSeq" id="WP_114279473.1">
    <property type="nucleotide sequence ID" value="NZ_QPJY01000003.1"/>
</dbReference>
<evidence type="ECO:0000313" key="2">
    <source>
        <dbReference type="EMBL" id="RCX31303.1"/>
    </source>
</evidence>
<dbReference type="Pfam" id="PF04016">
    <property type="entry name" value="DUF364"/>
    <property type="match status" value="1"/>
</dbReference>
<name>A0A369CC77_9GAMM</name>
<sequence length="278" mass="28868">MSINADFLALSERLDAALPRADVAGLYLPDPVPDETFRDEFGFVLLADGSVGPFYVSMGGLLAELWRRHPDPAAARAPRSALLAGFDGTDLATRALAVGAFNALSQSLMRRAGYRPPGRGAGGEGDALAPGDTVGMVGYFCPVVDRLVAAGMTVLVLEHAPQRVPGRAAVRVTTEPRDLAACRQVICTASVLINDTLDELLAAAAGAAAFQLIGPTGSGLPDALFARGVAAVGGIDFGDADDLLACLARREPWGKAGRKYEITPAAYPGVEALLARLN</sequence>
<proteinExistence type="predicted"/>
<reference evidence="2 3" key="1">
    <citation type="submission" date="2018-07" db="EMBL/GenBank/DDBJ databases">
        <title>Genomic Encyclopedia of Type Strains, Phase IV (KMG-IV): sequencing the most valuable type-strain genomes for metagenomic binning, comparative biology and taxonomic classification.</title>
        <authorList>
            <person name="Goeker M."/>
        </authorList>
    </citation>
    <scope>NUCLEOTIDE SEQUENCE [LARGE SCALE GENOMIC DNA]</scope>
    <source>
        <strain evidence="2 3">DSM 26407</strain>
    </source>
</reference>
<dbReference type="Proteomes" id="UP000252707">
    <property type="component" value="Unassembled WGS sequence"/>
</dbReference>
<dbReference type="EMBL" id="QPJY01000003">
    <property type="protein sequence ID" value="RCX31303.1"/>
    <property type="molecule type" value="Genomic_DNA"/>
</dbReference>
<dbReference type="InterPro" id="IPR007161">
    <property type="entry name" value="DUF364"/>
</dbReference>
<evidence type="ECO:0000259" key="1">
    <source>
        <dbReference type="Pfam" id="PF04016"/>
    </source>
</evidence>
<dbReference type="SUPFAM" id="SSF159713">
    <property type="entry name" value="Dhaf3308-like"/>
    <property type="match status" value="1"/>
</dbReference>
<accession>A0A369CC77</accession>
<evidence type="ECO:0000313" key="3">
    <source>
        <dbReference type="Proteomes" id="UP000252707"/>
    </source>
</evidence>